<evidence type="ECO:0000313" key="11">
    <source>
        <dbReference type="Proteomes" id="UP001589610"/>
    </source>
</evidence>
<sequence length="510" mass="52750">MSRRHAVTAACVLTVTALALAAVPAGAERHATGAPVVPAAPSATTAVSTASAPLEPPPGMLEALERDLGLTPAQARIRLLNEARLTPVAAHLARRLGPRFGGTWFQGSVAQTLVAGTTSVGDIPVILEAGAQAEVVPRSLAELTAIKKKIDETLPPQRLVSSVRLVDVKRNKVVVLSPQPGIAQNFVASAGVDTEAVVVLPTAEVPLPLYDLVGGNAYYIGVTSRCSIGFSVLKGTQQGFVSAGHCGRAGNTTTGFNRVTQGTFQGSTFPGNDYSWVATNANWTATPKVDNGQGGTVPVAGAQVAIEGASVCRSGSTTDFHCGVVQQRDVSVTYPQGTVFGLTRTNVCAEPGDSGGSFIAIDQAQGVTSGGSGDCTSGGVTYFQPIGPILTAYGLALRTTAGNPPPPVTGTCTGFPNNYTGTLTTGQSAYQPRGLYYRSTVRGLHSGCLDGPDFDLYLQKWNGRSWVVVATSDSPGPDERISYTGTPGYYRYRVFASAGSGAYILGFRAP</sequence>
<evidence type="ECO:0000256" key="3">
    <source>
        <dbReference type="ARBA" id="ARBA00022729"/>
    </source>
</evidence>
<evidence type="ECO:0000256" key="5">
    <source>
        <dbReference type="ARBA" id="ARBA00022825"/>
    </source>
</evidence>
<keyword evidence="6" id="KW-0865">Zymogen</keyword>
<keyword evidence="4" id="KW-0378">Hydrolase</keyword>
<dbReference type="PRINTS" id="PR00861">
    <property type="entry name" value="ALYTICPTASE"/>
</dbReference>
<protein>
    <submittedName>
        <fullName evidence="10">S1 family peptidase</fullName>
    </submittedName>
</protein>
<dbReference type="InterPro" id="IPR009003">
    <property type="entry name" value="Peptidase_S1_PA"/>
</dbReference>
<evidence type="ECO:0000259" key="9">
    <source>
        <dbReference type="Pfam" id="PF02983"/>
    </source>
</evidence>
<dbReference type="Gene3D" id="2.40.10.10">
    <property type="entry name" value="Trypsin-like serine proteases"/>
    <property type="match status" value="2"/>
</dbReference>
<dbReference type="InterPro" id="IPR001316">
    <property type="entry name" value="Pept_S1A_streptogrisin"/>
</dbReference>
<dbReference type="CDD" id="cd21112">
    <property type="entry name" value="alphaLP-like"/>
    <property type="match status" value="1"/>
</dbReference>
<evidence type="ECO:0000256" key="1">
    <source>
        <dbReference type="ARBA" id="ARBA00007664"/>
    </source>
</evidence>
<keyword evidence="7" id="KW-1015">Disulfide bond</keyword>
<comment type="similarity">
    <text evidence="1">Belongs to the peptidase S1 family.</text>
</comment>
<proteinExistence type="inferred from homology"/>
<feature type="signal peptide" evidence="8">
    <location>
        <begin position="1"/>
        <end position="21"/>
    </location>
</feature>
<evidence type="ECO:0000256" key="4">
    <source>
        <dbReference type="ARBA" id="ARBA00022801"/>
    </source>
</evidence>
<accession>A0ABV5TSQ0</accession>
<dbReference type="InterPro" id="IPR035070">
    <property type="entry name" value="Streptogrisin_prodomain"/>
</dbReference>
<dbReference type="InterPro" id="IPR004236">
    <property type="entry name" value="Pept_S1_alpha_lytic"/>
</dbReference>
<feature type="domain" description="Peptidase S1A alpha-lytic prodomain" evidence="9">
    <location>
        <begin position="138"/>
        <end position="193"/>
    </location>
</feature>
<dbReference type="EMBL" id="JBHMBS010000047">
    <property type="protein sequence ID" value="MFB9682137.1"/>
    <property type="molecule type" value="Genomic_DNA"/>
</dbReference>
<dbReference type="Proteomes" id="UP001589610">
    <property type="component" value="Unassembled WGS sequence"/>
</dbReference>
<evidence type="ECO:0000313" key="10">
    <source>
        <dbReference type="EMBL" id="MFB9682137.1"/>
    </source>
</evidence>
<keyword evidence="5" id="KW-0720">Serine protease</keyword>
<evidence type="ECO:0000256" key="6">
    <source>
        <dbReference type="ARBA" id="ARBA00023145"/>
    </source>
</evidence>
<keyword evidence="11" id="KW-1185">Reference proteome</keyword>
<dbReference type="Pfam" id="PF02983">
    <property type="entry name" value="Pro_Al_protease"/>
    <property type="match status" value="1"/>
</dbReference>
<keyword evidence="3 8" id="KW-0732">Signal</keyword>
<organism evidence="10 11">
    <name type="scientific">Streptosporangium vulgare</name>
    <dbReference type="NCBI Taxonomy" id="46190"/>
    <lineage>
        <taxon>Bacteria</taxon>
        <taxon>Bacillati</taxon>
        <taxon>Actinomycetota</taxon>
        <taxon>Actinomycetes</taxon>
        <taxon>Streptosporangiales</taxon>
        <taxon>Streptosporangiaceae</taxon>
        <taxon>Streptosporangium</taxon>
    </lineage>
</organism>
<comment type="caution">
    <text evidence="10">The sequence shown here is derived from an EMBL/GenBank/DDBJ whole genome shotgun (WGS) entry which is preliminary data.</text>
</comment>
<dbReference type="RefSeq" id="WP_344744276.1">
    <property type="nucleotide sequence ID" value="NZ_BAAAWW010000042.1"/>
</dbReference>
<dbReference type="InterPro" id="IPR043504">
    <property type="entry name" value="Peptidase_S1_PA_chymotrypsin"/>
</dbReference>
<evidence type="ECO:0000256" key="8">
    <source>
        <dbReference type="SAM" id="SignalP"/>
    </source>
</evidence>
<reference evidence="10 11" key="1">
    <citation type="submission" date="2024-09" db="EMBL/GenBank/DDBJ databases">
        <authorList>
            <person name="Sun Q."/>
            <person name="Mori K."/>
        </authorList>
    </citation>
    <scope>NUCLEOTIDE SEQUENCE [LARGE SCALE GENOMIC DNA]</scope>
    <source>
        <strain evidence="10 11">JCM 3028</strain>
    </source>
</reference>
<keyword evidence="2" id="KW-0645">Protease</keyword>
<dbReference type="Gene3D" id="2.60.120.380">
    <property type="match status" value="1"/>
</dbReference>
<feature type="chain" id="PRO_5045257943" evidence="8">
    <location>
        <begin position="22"/>
        <end position="510"/>
    </location>
</feature>
<dbReference type="Gene3D" id="3.30.300.50">
    <property type="match status" value="1"/>
</dbReference>
<dbReference type="SUPFAM" id="SSF50494">
    <property type="entry name" value="Trypsin-like serine proteases"/>
    <property type="match status" value="1"/>
</dbReference>
<gene>
    <name evidence="10" type="ORF">ACFFRH_42265</name>
</gene>
<evidence type="ECO:0000256" key="2">
    <source>
        <dbReference type="ARBA" id="ARBA00022670"/>
    </source>
</evidence>
<name>A0ABV5TSQ0_9ACTN</name>
<evidence type="ECO:0000256" key="7">
    <source>
        <dbReference type="ARBA" id="ARBA00023157"/>
    </source>
</evidence>